<evidence type="ECO:0000256" key="1">
    <source>
        <dbReference type="SAM" id="Phobius"/>
    </source>
</evidence>
<keyword evidence="1" id="KW-0472">Membrane</keyword>
<dbReference type="Proteomes" id="UP001172155">
    <property type="component" value="Unassembled WGS sequence"/>
</dbReference>
<proteinExistence type="predicted"/>
<sequence>ASSLRQRHREGCPNSLLLSSKVSTDRQTPELLNKEPLLLLGFAVRLTTDIIHGVFNHDCELRGPADRLFHPESSLRGRLGIKLQLKQIRHLLQDGVEQTVILLLLLHILLLLLLLLLLPLRLTSLTLGDLPTLGPRLVIDMNVQQVRLGAVRVMADALDGPHAGARLGLEVHLGESALRACGEGLGSGEHAPGIDGAGGDH</sequence>
<evidence type="ECO:0000313" key="2">
    <source>
        <dbReference type="EMBL" id="KAK0745713.1"/>
    </source>
</evidence>
<feature type="non-terminal residue" evidence="2">
    <location>
        <position position="201"/>
    </location>
</feature>
<reference evidence="2" key="1">
    <citation type="submission" date="2023-06" db="EMBL/GenBank/DDBJ databases">
        <title>Genome-scale phylogeny and comparative genomics of the fungal order Sordariales.</title>
        <authorList>
            <consortium name="Lawrence Berkeley National Laboratory"/>
            <person name="Hensen N."/>
            <person name="Bonometti L."/>
            <person name="Westerberg I."/>
            <person name="Brannstrom I.O."/>
            <person name="Guillou S."/>
            <person name="Cros-Aarteil S."/>
            <person name="Calhoun S."/>
            <person name="Haridas S."/>
            <person name="Kuo A."/>
            <person name="Mondo S."/>
            <person name="Pangilinan J."/>
            <person name="Riley R."/>
            <person name="LaButti K."/>
            <person name="Andreopoulos B."/>
            <person name="Lipzen A."/>
            <person name="Chen C."/>
            <person name="Yanf M."/>
            <person name="Daum C."/>
            <person name="Ng V."/>
            <person name="Clum A."/>
            <person name="Steindorff A."/>
            <person name="Ohm R."/>
            <person name="Martin F."/>
            <person name="Silar P."/>
            <person name="Natvig D."/>
            <person name="Lalanne C."/>
            <person name="Gautier V."/>
            <person name="Ament-velasquez S.L."/>
            <person name="Kruys A."/>
            <person name="Hutchinson M.I."/>
            <person name="Powell A.J."/>
            <person name="Barry K."/>
            <person name="Miller A.N."/>
            <person name="Grigoriev I.V."/>
            <person name="Debuchy R."/>
            <person name="Gladieux P."/>
            <person name="Thoren M.H."/>
            <person name="Johannesson H."/>
        </authorList>
    </citation>
    <scope>NUCLEOTIDE SEQUENCE</scope>
    <source>
        <strain evidence="2">SMH3187-1</strain>
    </source>
</reference>
<keyword evidence="1" id="KW-0812">Transmembrane</keyword>
<organism evidence="2 3">
    <name type="scientific">Schizothecium vesticola</name>
    <dbReference type="NCBI Taxonomy" id="314040"/>
    <lineage>
        <taxon>Eukaryota</taxon>
        <taxon>Fungi</taxon>
        <taxon>Dikarya</taxon>
        <taxon>Ascomycota</taxon>
        <taxon>Pezizomycotina</taxon>
        <taxon>Sordariomycetes</taxon>
        <taxon>Sordariomycetidae</taxon>
        <taxon>Sordariales</taxon>
        <taxon>Schizotheciaceae</taxon>
        <taxon>Schizothecium</taxon>
    </lineage>
</organism>
<dbReference type="EMBL" id="JAUKUD010000004">
    <property type="protein sequence ID" value="KAK0745713.1"/>
    <property type="molecule type" value="Genomic_DNA"/>
</dbReference>
<evidence type="ECO:0000313" key="3">
    <source>
        <dbReference type="Proteomes" id="UP001172155"/>
    </source>
</evidence>
<name>A0AA40EUB2_9PEZI</name>
<protein>
    <submittedName>
        <fullName evidence="2">Uncharacterized protein</fullName>
    </submittedName>
</protein>
<feature type="non-terminal residue" evidence="2">
    <location>
        <position position="1"/>
    </location>
</feature>
<dbReference type="AlphaFoldDB" id="A0AA40EUB2"/>
<gene>
    <name evidence="2" type="ORF">B0T18DRAFT_464020</name>
</gene>
<accession>A0AA40EUB2</accession>
<keyword evidence="1" id="KW-1133">Transmembrane helix</keyword>
<comment type="caution">
    <text evidence="2">The sequence shown here is derived from an EMBL/GenBank/DDBJ whole genome shotgun (WGS) entry which is preliminary data.</text>
</comment>
<keyword evidence="3" id="KW-1185">Reference proteome</keyword>
<feature type="transmembrane region" description="Helical" evidence="1">
    <location>
        <begin position="99"/>
        <end position="120"/>
    </location>
</feature>